<dbReference type="HOGENOM" id="CLU_2110618_0_0_1"/>
<accession>L8WW69</accession>
<comment type="caution">
    <text evidence="1">The sequence shown here is derived from an EMBL/GenBank/DDBJ whole genome shotgun (WGS) entry which is preliminary data.</text>
</comment>
<evidence type="ECO:0000313" key="2">
    <source>
        <dbReference type="Proteomes" id="UP000011668"/>
    </source>
</evidence>
<organism evidence="1 2">
    <name type="scientific">Thanatephorus cucumeris (strain AG1-IA)</name>
    <name type="common">Rice sheath blight fungus</name>
    <name type="synonym">Rhizoctonia solani</name>
    <dbReference type="NCBI Taxonomy" id="983506"/>
    <lineage>
        <taxon>Eukaryota</taxon>
        <taxon>Fungi</taxon>
        <taxon>Dikarya</taxon>
        <taxon>Basidiomycota</taxon>
        <taxon>Agaricomycotina</taxon>
        <taxon>Agaricomycetes</taxon>
        <taxon>Cantharellales</taxon>
        <taxon>Ceratobasidiaceae</taxon>
        <taxon>Rhizoctonia</taxon>
        <taxon>Rhizoctonia solani AG-1</taxon>
    </lineage>
</organism>
<dbReference type="Proteomes" id="UP000011668">
    <property type="component" value="Unassembled WGS sequence"/>
</dbReference>
<dbReference type="EMBL" id="AFRT01000865">
    <property type="protein sequence ID" value="ELU42306.1"/>
    <property type="molecule type" value="Genomic_DNA"/>
</dbReference>
<evidence type="ECO:0000313" key="1">
    <source>
        <dbReference type="EMBL" id="ELU42306.1"/>
    </source>
</evidence>
<gene>
    <name evidence="1" type="ORF">AG1IA_03656</name>
</gene>
<proteinExistence type="predicted"/>
<name>L8WW69_THACA</name>
<dbReference type="AlphaFoldDB" id="L8WW69"/>
<sequence length="115" mass="12191">MGLVESRAALVAARNDIIGAAEDRLGTGFSRLSTCFGHVIRGAIHLWYCTMCSNQGGAADRSKPLWQPGARMQAAVQDSVYKSKCVASGQGLQDLATTPLGISLPLGTIYVEFMS</sequence>
<reference evidence="1 2" key="1">
    <citation type="journal article" date="2013" name="Nat. Commun.">
        <title>The evolution and pathogenic mechanisms of the rice sheath blight pathogen.</title>
        <authorList>
            <person name="Zheng A."/>
            <person name="Lin R."/>
            <person name="Xu L."/>
            <person name="Qin P."/>
            <person name="Tang C."/>
            <person name="Ai P."/>
            <person name="Zhang D."/>
            <person name="Liu Y."/>
            <person name="Sun Z."/>
            <person name="Feng H."/>
            <person name="Wang Y."/>
            <person name="Chen Y."/>
            <person name="Liang X."/>
            <person name="Fu R."/>
            <person name="Li Q."/>
            <person name="Zhang J."/>
            <person name="Yu X."/>
            <person name="Xie Z."/>
            <person name="Ding L."/>
            <person name="Guan P."/>
            <person name="Tang J."/>
            <person name="Liang Y."/>
            <person name="Wang S."/>
            <person name="Deng Q."/>
            <person name="Li S."/>
            <person name="Zhu J."/>
            <person name="Wang L."/>
            <person name="Liu H."/>
            <person name="Li P."/>
        </authorList>
    </citation>
    <scope>NUCLEOTIDE SEQUENCE [LARGE SCALE GENOMIC DNA]</scope>
    <source>
        <strain evidence="2">AG-1 IA</strain>
    </source>
</reference>
<keyword evidence="2" id="KW-1185">Reference proteome</keyword>
<protein>
    <submittedName>
        <fullName evidence="1">Uncharacterized protein</fullName>
    </submittedName>
</protein>